<proteinExistence type="predicted"/>
<dbReference type="GO" id="GO:0042752">
    <property type="term" value="P:regulation of circadian rhythm"/>
    <property type="evidence" value="ECO:0007669"/>
    <property type="project" value="TreeGrafter"/>
</dbReference>
<evidence type="ECO:0000313" key="3">
    <source>
        <dbReference type="Proteomes" id="UP001386955"/>
    </source>
</evidence>
<dbReference type="PANTHER" id="PTHR36319">
    <property type="entry name" value="PROTEIN GIGANTEA"/>
    <property type="match status" value="1"/>
</dbReference>
<dbReference type="Proteomes" id="UP001386955">
    <property type="component" value="Unassembled WGS sequence"/>
</dbReference>
<gene>
    <name evidence="2" type="ORF">VNO78_33048</name>
</gene>
<evidence type="ECO:0000313" key="2">
    <source>
        <dbReference type="EMBL" id="KAK7380535.1"/>
    </source>
</evidence>
<dbReference type="EMBL" id="JAYMYS010000009">
    <property type="protein sequence ID" value="KAK7380535.1"/>
    <property type="molecule type" value="Genomic_DNA"/>
</dbReference>
<dbReference type="InterPro" id="IPR026211">
    <property type="entry name" value="GIGANTEA"/>
</dbReference>
<dbReference type="GO" id="GO:0006950">
    <property type="term" value="P:response to stress"/>
    <property type="evidence" value="ECO:0007669"/>
    <property type="project" value="TreeGrafter"/>
</dbReference>
<dbReference type="GO" id="GO:0005634">
    <property type="term" value="C:nucleus"/>
    <property type="evidence" value="ECO:0007669"/>
    <property type="project" value="TreeGrafter"/>
</dbReference>
<dbReference type="GO" id="GO:0048586">
    <property type="term" value="P:regulation of long-day photoperiodism, flowering"/>
    <property type="evidence" value="ECO:0007669"/>
    <property type="project" value="TreeGrafter"/>
</dbReference>
<dbReference type="PANTHER" id="PTHR36319:SF1">
    <property type="entry name" value="PROTEIN GIGANTEA"/>
    <property type="match status" value="1"/>
</dbReference>
<protein>
    <submittedName>
        <fullName evidence="2">Uncharacterized protein</fullName>
    </submittedName>
</protein>
<evidence type="ECO:0000256" key="1">
    <source>
        <dbReference type="SAM" id="MobiDB-lite"/>
    </source>
</evidence>
<feature type="region of interest" description="Disordered" evidence="1">
    <location>
        <begin position="821"/>
        <end position="851"/>
    </location>
</feature>
<feature type="region of interest" description="Disordered" evidence="1">
    <location>
        <begin position="156"/>
        <end position="176"/>
    </location>
</feature>
<name>A0AAN9NW87_PSOTE</name>
<dbReference type="AlphaFoldDB" id="A0AAN9NW87"/>
<feature type="compositionally biased region" description="Polar residues" evidence="1">
    <location>
        <begin position="821"/>
        <end position="842"/>
    </location>
</feature>
<sequence>MAASSERWIDRLRFSSLFWPPPPDDQKRKDQIAAYVEYIGQFISKQFPDDIAELIRNHYPSQEMLLFDDVLAVLVLHHPEHGHAIVLPIISCIIDGTLVYDKTSPPFASFISLVCPKNENEYSEQWALACGEILRILTHYNRPIYKTERQYYKEEGSSGGSHAIANDSVDGESGHNSLMQQEKKPIRPLSPWITDILLAAPLGIRSDYFRWCSGVMGKYAAGELKPPTIVSAYGSGKHPQLIPSTPRWAIANGAGVILSVSDDEVARYETATLTAVAVPALLLPPPTTALDEHLVAGLPALEPYARLFHRYYAIATPSATQRLLLGLLEAPPSWAPDALDAAVQLVELLRAAEDYACGIRLPRNWMHFHFLRAIGTAMSMRSGVVADAAAALLFRILSQPALLFPPLRQIDGVEVQHEPLGGYISSNRKQIEAAAAEATIEATAQGIASMLCAHGPEVEWRICTIWEAAYGLIPLNSSAVDLPEIVVATPLQPPILSWNLYIPLLKVLEYLPRGSPSEACLMKIFVATVEAILQRTFPAESIGDQKRKIRYYFVGSASENLAVAEFRTMVHSLFLESCASLELASRLLFVVLTVCVSHEVQFSGSKKPRGEDNYMVEEIIEDLQAVSESHKETKNRKKKKRSPVAAFDSYVLAAVCALACELQLFALVSRGDNLSVHNNVGNIAKPVKIDGSSLALQNGIESAIRHTHRILAILEALFSLKPSSVGTSWSYSSNEIVAAAMVAAHISELFRGSKACMRALSVLMRYKLDDEIHSRASSLHNLIDIHSKAVASIVNKAEPLGATLIHTPICKYSVARSKRQNQCENNSRLDPGQTSISNSGDSPPSELSKKCQRTSYSNETSGCAFGKTDTSLPFDACDLANFLTTDRHIGFNCSAQSFLRSRLAEKQELCFSVVSLLWQKLIGSPETELCAESTSAQQGWRQVIDALCKVVSASPIEAATAVVLQAEKELQPWIAKDENLVQKMWRINQRIVKLIVELMRKHDSLESLVIMASASDLLLRATDGMLVDGEACTLPQLKLLEATAKAVQPVIELGESGHAVADGLSNLLKCRLPDTIRCLSHPSAHVRALSTSVLRDILHTSSIRSSPKPPQKNGIHNQYFDVDVIDWKADIEKSLTWEAHSRLFNGLSIAHLNTAAKDLGFGIAI</sequence>
<organism evidence="2 3">
    <name type="scientific">Psophocarpus tetragonolobus</name>
    <name type="common">Winged bean</name>
    <name type="synonym">Dolichos tetragonolobus</name>
    <dbReference type="NCBI Taxonomy" id="3891"/>
    <lineage>
        <taxon>Eukaryota</taxon>
        <taxon>Viridiplantae</taxon>
        <taxon>Streptophyta</taxon>
        <taxon>Embryophyta</taxon>
        <taxon>Tracheophyta</taxon>
        <taxon>Spermatophyta</taxon>
        <taxon>Magnoliopsida</taxon>
        <taxon>eudicotyledons</taxon>
        <taxon>Gunneridae</taxon>
        <taxon>Pentapetalae</taxon>
        <taxon>rosids</taxon>
        <taxon>fabids</taxon>
        <taxon>Fabales</taxon>
        <taxon>Fabaceae</taxon>
        <taxon>Papilionoideae</taxon>
        <taxon>50 kb inversion clade</taxon>
        <taxon>NPAAA clade</taxon>
        <taxon>indigoferoid/millettioid clade</taxon>
        <taxon>Phaseoleae</taxon>
        <taxon>Psophocarpus</taxon>
    </lineage>
</organism>
<accession>A0AAN9NW87</accession>
<dbReference type="PRINTS" id="PR02081">
    <property type="entry name" value="GIGANTEA"/>
</dbReference>
<reference evidence="2 3" key="1">
    <citation type="submission" date="2024-01" db="EMBL/GenBank/DDBJ databases">
        <title>The genomes of 5 underutilized Papilionoideae crops provide insights into root nodulation and disease resistanc.</title>
        <authorList>
            <person name="Jiang F."/>
        </authorList>
    </citation>
    <scope>NUCLEOTIDE SEQUENCE [LARGE SCALE GENOMIC DNA]</scope>
    <source>
        <strain evidence="2">DUOXIRENSHENG_FW03</strain>
        <tissue evidence="2">Leaves</tissue>
    </source>
</reference>
<keyword evidence="3" id="KW-1185">Reference proteome</keyword>
<comment type="caution">
    <text evidence="2">The sequence shown here is derived from an EMBL/GenBank/DDBJ whole genome shotgun (WGS) entry which is preliminary data.</text>
</comment>